<feature type="transmembrane region" description="Helical" evidence="1">
    <location>
        <begin position="56"/>
        <end position="77"/>
    </location>
</feature>
<dbReference type="EMBL" id="LVWE01000033">
    <property type="protein sequence ID" value="OAD44974.1"/>
    <property type="molecule type" value="Genomic_DNA"/>
</dbReference>
<feature type="transmembrane region" description="Helical" evidence="1">
    <location>
        <begin position="262"/>
        <end position="282"/>
    </location>
</feature>
<organism evidence="3 4">
    <name type="scientific">Polaribacter atrinae</name>
    <dbReference type="NCBI Taxonomy" id="1333662"/>
    <lineage>
        <taxon>Bacteria</taxon>
        <taxon>Pseudomonadati</taxon>
        <taxon>Bacteroidota</taxon>
        <taxon>Flavobacteriia</taxon>
        <taxon>Flavobacteriales</taxon>
        <taxon>Flavobacteriaceae</taxon>
    </lineage>
</organism>
<keyword evidence="1" id="KW-0472">Membrane</keyword>
<dbReference type="GO" id="GO:0016020">
    <property type="term" value="C:membrane"/>
    <property type="evidence" value="ECO:0007669"/>
    <property type="project" value="InterPro"/>
</dbReference>
<feature type="domain" description="EamA" evidence="2">
    <location>
        <begin position="3"/>
        <end position="127"/>
    </location>
</feature>
<reference evidence="3 4" key="1">
    <citation type="submission" date="2016-02" db="EMBL/GenBank/DDBJ databases">
        <title>Draft genome sequence of Polaribacter atrinae KACC17473.</title>
        <authorList>
            <person name="Shin S.-K."/>
            <person name="Yi H."/>
        </authorList>
    </citation>
    <scope>NUCLEOTIDE SEQUENCE [LARGE SCALE GENOMIC DNA]</scope>
    <source>
        <strain evidence="3 4">KACC 17473</strain>
    </source>
</reference>
<feature type="transmembrane region" description="Helical" evidence="1">
    <location>
        <begin position="173"/>
        <end position="194"/>
    </location>
</feature>
<comment type="caution">
    <text evidence="3">The sequence shown here is derived from an EMBL/GenBank/DDBJ whole genome shotgun (WGS) entry which is preliminary data.</text>
</comment>
<dbReference type="InterPro" id="IPR000620">
    <property type="entry name" value="EamA_dom"/>
</dbReference>
<evidence type="ECO:0000259" key="2">
    <source>
        <dbReference type="Pfam" id="PF00892"/>
    </source>
</evidence>
<keyword evidence="1" id="KW-0812">Transmembrane</keyword>
<sequence length="299" mass="33417">MKYLFGVTMIWAFSFSLIGVYLSGFVDAWFSVLMRIGIATIIFLPFLRLKKIKATTIYKLIAIGSVQLGLMYCFYFQSFRFLTVPEVLLFSVLTPIYITLLNDILSKRFHKRHLLTALIAVLGAAYIQYSSINENVFLGFIIIQGANLCFAVGQIAYKYVLKSTPELKNTPKHTIFGLFFIGAFLVALIAFFIFGSTEKLPTTSVQWGVIIYLGAVASGLGYFFWNKGVVMVNTGSLAIMNNALVPIGLIVNLVIWNKEADIQKILIGGSLIFASLALNEYLNKRSSSKSLFIKKRKAD</sequence>
<dbReference type="InterPro" id="IPR037185">
    <property type="entry name" value="EmrE-like"/>
</dbReference>
<evidence type="ECO:0000313" key="3">
    <source>
        <dbReference type="EMBL" id="OAD44974.1"/>
    </source>
</evidence>
<dbReference type="RefSeq" id="WP_068449882.1">
    <property type="nucleotide sequence ID" value="NZ_CANKUV010000017.1"/>
</dbReference>
<keyword evidence="4" id="KW-1185">Reference proteome</keyword>
<keyword evidence="1" id="KW-1133">Transmembrane helix</keyword>
<feature type="transmembrane region" description="Helical" evidence="1">
    <location>
        <begin position="113"/>
        <end position="131"/>
    </location>
</feature>
<proteinExistence type="predicted"/>
<gene>
    <name evidence="3" type="ORF">LPB303_09965</name>
</gene>
<name>A0A176TAV4_9FLAO</name>
<dbReference type="Proteomes" id="UP000076923">
    <property type="component" value="Unassembled WGS sequence"/>
</dbReference>
<dbReference type="PANTHER" id="PTHR22911">
    <property type="entry name" value="ACYL-MALONYL CONDENSING ENZYME-RELATED"/>
    <property type="match status" value="1"/>
</dbReference>
<feature type="transmembrane region" description="Helical" evidence="1">
    <location>
        <begin position="5"/>
        <end position="22"/>
    </location>
</feature>
<feature type="transmembrane region" description="Helical" evidence="1">
    <location>
        <begin position="206"/>
        <end position="225"/>
    </location>
</feature>
<dbReference type="OrthoDB" id="1412048at2"/>
<dbReference type="Pfam" id="PF00892">
    <property type="entry name" value="EamA"/>
    <property type="match status" value="2"/>
</dbReference>
<protein>
    <recommendedName>
        <fullName evidence="2">EamA domain-containing protein</fullName>
    </recommendedName>
</protein>
<evidence type="ECO:0000313" key="4">
    <source>
        <dbReference type="Proteomes" id="UP000076923"/>
    </source>
</evidence>
<dbReference type="SUPFAM" id="SSF103481">
    <property type="entry name" value="Multidrug resistance efflux transporter EmrE"/>
    <property type="match status" value="2"/>
</dbReference>
<dbReference type="PANTHER" id="PTHR22911:SF130">
    <property type="entry name" value="BIOTIN TRANSPORTER"/>
    <property type="match status" value="1"/>
</dbReference>
<feature type="transmembrane region" description="Helical" evidence="1">
    <location>
        <begin position="28"/>
        <end position="49"/>
    </location>
</feature>
<accession>A0A176TAV4</accession>
<feature type="transmembrane region" description="Helical" evidence="1">
    <location>
        <begin position="237"/>
        <end position="256"/>
    </location>
</feature>
<dbReference type="AlphaFoldDB" id="A0A176TAV4"/>
<feature type="transmembrane region" description="Helical" evidence="1">
    <location>
        <begin position="137"/>
        <end position="161"/>
    </location>
</feature>
<feature type="domain" description="EamA" evidence="2">
    <location>
        <begin position="139"/>
        <end position="278"/>
    </location>
</feature>
<feature type="transmembrane region" description="Helical" evidence="1">
    <location>
        <begin position="83"/>
        <end position="101"/>
    </location>
</feature>
<evidence type="ECO:0000256" key="1">
    <source>
        <dbReference type="SAM" id="Phobius"/>
    </source>
</evidence>